<evidence type="ECO:0000313" key="2">
    <source>
        <dbReference type="EMBL" id="OHA66697.1"/>
    </source>
</evidence>
<protein>
    <submittedName>
        <fullName evidence="2">Uncharacterized protein</fullName>
    </submittedName>
</protein>
<evidence type="ECO:0000256" key="1">
    <source>
        <dbReference type="SAM" id="Phobius"/>
    </source>
</evidence>
<keyword evidence="1" id="KW-1133">Transmembrane helix</keyword>
<dbReference type="Proteomes" id="UP000176901">
    <property type="component" value="Unassembled WGS sequence"/>
</dbReference>
<sequence>MHVQKIIGFALLAGGIGIILYSLYASFTFFTGSAAPPEIFSVDVTAPKDAEKGTQNFSLDSLSNLGSQIPKLLEGQLQGMLPVGLIPKMLNLTVWSIFAGILMLGGGQIAGLGIKLLKA</sequence>
<comment type="caution">
    <text evidence="2">The sequence shown here is derived from an EMBL/GenBank/DDBJ whole genome shotgun (WGS) entry which is preliminary data.</text>
</comment>
<dbReference type="EMBL" id="MHTW01000027">
    <property type="protein sequence ID" value="OHA66697.1"/>
    <property type="molecule type" value="Genomic_DNA"/>
</dbReference>
<dbReference type="STRING" id="1802451.A3C82_00535"/>
<name>A0A1G2R1W8_9BACT</name>
<accession>A0A1G2R1W8</accession>
<keyword evidence="1" id="KW-0472">Membrane</keyword>
<feature type="transmembrane region" description="Helical" evidence="1">
    <location>
        <begin position="92"/>
        <end position="114"/>
    </location>
</feature>
<reference evidence="2 3" key="1">
    <citation type="journal article" date="2016" name="Nat. Commun.">
        <title>Thousands of microbial genomes shed light on interconnected biogeochemical processes in an aquifer system.</title>
        <authorList>
            <person name="Anantharaman K."/>
            <person name="Brown C.T."/>
            <person name="Hug L.A."/>
            <person name="Sharon I."/>
            <person name="Castelle C.J."/>
            <person name="Probst A.J."/>
            <person name="Thomas B.C."/>
            <person name="Singh A."/>
            <person name="Wilkins M.J."/>
            <person name="Karaoz U."/>
            <person name="Brodie E.L."/>
            <person name="Williams K.H."/>
            <person name="Hubbard S.S."/>
            <person name="Banfield J.F."/>
        </authorList>
    </citation>
    <scope>NUCLEOTIDE SEQUENCE [LARGE SCALE GENOMIC DNA]</scope>
</reference>
<proteinExistence type="predicted"/>
<dbReference type="AlphaFoldDB" id="A0A1G2R1W8"/>
<evidence type="ECO:0000313" key="3">
    <source>
        <dbReference type="Proteomes" id="UP000176901"/>
    </source>
</evidence>
<organism evidence="2 3">
    <name type="scientific">Candidatus Wildermuthbacteria bacterium RIFCSPHIGHO2_02_FULL_47_12</name>
    <dbReference type="NCBI Taxonomy" id="1802451"/>
    <lineage>
        <taxon>Bacteria</taxon>
        <taxon>Candidatus Wildermuthiibacteriota</taxon>
    </lineage>
</organism>
<feature type="transmembrane region" description="Helical" evidence="1">
    <location>
        <begin position="7"/>
        <end position="27"/>
    </location>
</feature>
<gene>
    <name evidence="2" type="ORF">A3C82_00535</name>
</gene>
<keyword evidence="1" id="KW-0812">Transmembrane</keyword>